<evidence type="ECO:0000256" key="2">
    <source>
        <dbReference type="ARBA" id="ARBA00008520"/>
    </source>
</evidence>
<dbReference type="PANTHER" id="PTHR43649">
    <property type="entry name" value="ARABINOSE-BINDING PROTEIN-RELATED"/>
    <property type="match status" value="1"/>
</dbReference>
<dbReference type="PANTHER" id="PTHR43649:SF12">
    <property type="entry name" value="DIACETYLCHITOBIOSE BINDING PROTEIN DASA"/>
    <property type="match status" value="1"/>
</dbReference>
<evidence type="ECO:0000256" key="1">
    <source>
        <dbReference type="ARBA" id="ARBA00004418"/>
    </source>
</evidence>
<dbReference type="CDD" id="cd14750">
    <property type="entry name" value="PBP2_TMBP"/>
    <property type="match status" value="1"/>
</dbReference>
<dbReference type="SUPFAM" id="SSF53850">
    <property type="entry name" value="Periplasmic binding protein-like II"/>
    <property type="match status" value="1"/>
</dbReference>
<comment type="subcellular location">
    <subcellularLocation>
        <location evidence="1">Periplasm</location>
    </subcellularLocation>
</comment>
<dbReference type="Gene3D" id="3.40.190.10">
    <property type="entry name" value="Periplasmic binding protein-like II"/>
    <property type="match status" value="2"/>
</dbReference>
<keyword evidence="4" id="KW-1185">Reference proteome</keyword>
<protein>
    <submittedName>
        <fullName evidence="3">ABC transporter substrate-binding protein</fullName>
    </submittedName>
</protein>
<evidence type="ECO:0000313" key="3">
    <source>
        <dbReference type="EMBL" id="MEC5342775.1"/>
    </source>
</evidence>
<comment type="caution">
    <text evidence="3">The sequence shown here is derived from an EMBL/GenBank/DDBJ whole genome shotgun (WGS) entry which is preliminary data.</text>
</comment>
<comment type="similarity">
    <text evidence="2">Belongs to the bacterial solute-binding protein 1 family.</text>
</comment>
<dbReference type="InterPro" id="IPR050490">
    <property type="entry name" value="Bact_solute-bd_prot1"/>
</dbReference>
<dbReference type="Pfam" id="PF01547">
    <property type="entry name" value="SBP_bac_1"/>
    <property type="match status" value="1"/>
</dbReference>
<organism evidence="3 4">
    <name type="scientific">Brenneria populi</name>
    <dbReference type="NCBI Taxonomy" id="1505588"/>
    <lineage>
        <taxon>Bacteria</taxon>
        <taxon>Pseudomonadati</taxon>
        <taxon>Pseudomonadota</taxon>
        <taxon>Gammaproteobacteria</taxon>
        <taxon>Enterobacterales</taxon>
        <taxon>Pectobacteriaceae</taxon>
        <taxon>Brenneria</taxon>
    </lineage>
</organism>
<dbReference type="InterPro" id="IPR006059">
    <property type="entry name" value="SBP"/>
</dbReference>
<gene>
    <name evidence="3" type="ORF">VSX58_09170</name>
</gene>
<dbReference type="EMBL" id="JAYWTM010000006">
    <property type="protein sequence ID" value="MEC5342775.1"/>
    <property type="molecule type" value="Genomic_DNA"/>
</dbReference>
<dbReference type="RefSeq" id="WP_327617788.1">
    <property type="nucleotide sequence ID" value="NZ_JAYWTM010000006.1"/>
</dbReference>
<dbReference type="Proteomes" id="UP001309705">
    <property type="component" value="Unassembled WGS sequence"/>
</dbReference>
<name>A0ABU6JQA7_9GAMM</name>
<accession>A0ABU6JQA7</accession>
<proteinExistence type="inferred from homology"/>
<sequence>MQNYPQNERREEKNPMFQRTIMAAALVATTFGAMADELVIASRDSSYGEAMQYVVNEYQKAHPETKTTLVKRPNKGLYESIVLSMREKSGSYDVILMDDTWAPEFFANRWLTPLSQDVEDKDFIPAPFDIGRYPEAKGPVYAMPMVGNVALFAWNRAVFDKNRLTPPKTWSDVLNAAQKISQTSGTNGVVFRGVKGNPIVTGFLPILWGYGGDVVDRQGKATLDTPQAKQALTTFLAMKQYAPRGVDVYNADEVRDALQKGSAAMGIEVWPAWIPNLDNPEVSKVVGEMEITAPPAETGRPAPMLGIWQLAIPADAKNKTDAAAFLKFATGADMQKKLALNYGIPPTRQSVYVDKDVVAKYRWYPQQAEALKTSKARPRIQNWAEVESVLGDYLQMAMMGQMTAEQALQQAQRRISRIVKA</sequence>
<reference evidence="3 4" key="1">
    <citation type="journal article" date="2017" name="Int. J. Syst. Evol. Microbiol.">
        <title>Brenneria populi subsp. brevivirga subsp. nov. isolated from symptomatic bark of Populus x euramericana canker, and description of Brenneria populi subsp. populi subsp. nov.</title>
        <authorList>
            <person name="Zheng M.H."/>
            <person name="Piao C.G."/>
            <person name="Xue H."/>
            <person name="Guo M.W."/>
            <person name="Li Y."/>
        </authorList>
    </citation>
    <scope>NUCLEOTIDE SEQUENCE [LARGE SCALE GENOMIC DNA]</scope>
    <source>
        <strain evidence="3 4">D9-5</strain>
    </source>
</reference>
<evidence type="ECO:0000313" key="4">
    <source>
        <dbReference type="Proteomes" id="UP001309705"/>
    </source>
</evidence>